<evidence type="ECO:0000259" key="2">
    <source>
        <dbReference type="Pfam" id="PF04116"/>
    </source>
</evidence>
<keyword evidence="4" id="KW-1185">Reference proteome</keyword>
<dbReference type="InterPro" id="IPR006694">
    <property type="entry name" value="Fatty_acid_hydroxylase"/>
</dbReference>
<dbReference type="GO" id="GO:0005506">
    <property type="term" value="F:iron ion binding"/>
    <property type="evidence" value="ECO:0007669"/>
    <property type="project" value="InterPro"/>
</dbReference>
<protein>
    <recommendedName>
        <fullName evidence="2">Fatty acid hydroxylase domain-containing protein</fullName>
    </recommendedName>
</protein>
<dbReference type="Proteomes" id="UP000683507">
    <property type="component" value="Chromosome"/>
</dbReference>
<dbReference type="GO" id="GO:0016491">
    <property type="term" value="F:oxidoreductase activity"/>
    <property type="evidence" value="ECO:0007669"/>
    <property type="project" value="InterPro"/>
</dbReference>
<dbReference type="EMBL" id="OU015584">
    <property type="protein sequence ID" value="CAG5085428.1"/>
    <property type="molecule type" value="Genomic_DNA"/>
</dbReference>
<feature type="transmembrane region" description="Helical" evidence="1">
    <location>
        <begin position="36"/>
        <end position="55"/>
    </location>
</feature>
<evidence type="ECO:0000313" key="3">
    <source>
        <dbReference type="EMBL" id="CAG5085428.1"/>
    </source>
</evidence>
<keyword evidence="1" id="KW-1133">Transmembrane helix</keyword>
<reference evidence="3" key="1">
    <citation type="submission" date="2021-04" db="EMBL/GenBank/DDBJ databases">
        <authorList>
            <person name="Rodrigo-Torres L."/>
            <person name="Arahal R. D."/>
            <person name="Lucena T."/>
        </authorList>
    </citation>
    <scope>NUCLEOTIDE SEQUENCE</scope>
    <source>
        <strain evidence="3">AS29M-1</strain>
    </source>
</reference>
<name>A0A916JPH9_9FLAO</name>
<keyword evidence="1" id="KW-0472">Membrane</keyword>
<organism evidence="3 4">
    <name type="scientific">Parvicella tangerina</name>
    <dbReference type="NCBI Taxonomy" id="2829795"/>
    <lineage>
        <taxon>Bacteria</taxon>
        <taxon>Pseudomonadati</taxon>
        <taxon>Bacteroidota</taxon>
        <taxon>Flavobacteriia</taxon>
        <taxon>Flavobacteriales</taxon>
        <taxon>Parvicellaceae</taxon>
        <taxon>Parvicella</taxon>
    </lineage>
</organism>
<evidence type="ECO:0000256" key="1">
    <source>
        <dbReference type="SAM" id="Phobius"/>
    </source>
</evidence>
<proteinExistence type="predicted"/>
<sequence length="249" mass="29256">MKKVASIYFSHPSVWTYIGIGAVVGYFAFTEGYFTDHWYVLFAPIIIAPFFEWFAHKYILHMQIGNVIEIDKTEGVQVGDKIKAELFGEEREMEVLKIKDNKMEVGYGWAKHLKPFRKFMHVLHYGHHEDPNHIPLVFAPILSVIILFVSMFGLALLLTFSLSIATVFLFSVVIYYLHYEWMHLAHHIPGYKHIFPWSNKLKTAHQLHHYRNENYWWGITNSLGDKILGTYKTHKDVPMSKTIKHINYK</sequence>
<feature type="domain" description="Fatty acid hydroxylase" evidence="2">
    <location>
        <begin position="111"/>
        <end position="230"/>
    </location>
</feature>
<dbReference type="KEGG" id="ptan:CRYO30217_02757"/>
<gene>
    <name evidence="3" type="ORF">CRYO30217_02757</name>
</gene>
<dbReference type="Pfam" id="PF04116">
    <property type="entry name" value="FA_hydroxylase"/>
    <property type="match status" value="1"/>
</dbReference>
<dbReference type="RefSeq" id="WP_258542961.1">
    <property type="nucleotide sequence ID" value="NZ_OU015584.1"/>
</dbReference>
<feature type="transmembrane region" description="Helical" evidence="1">
    <location>
        <begin position="158"/>
        <end position="177"/>
    </location>
</feature>
<evidence type="ECO:0000313" key="4">
    <source>
        <dbReference type="Proteomes" id="UP000683507"/>
    </source>
</evidence>
<feature type="transmembrane region" description="Helical" evidence="1">
    <location>
        <begin position="12"/>
        <end position="30"/>
    </location>
</feature>
<dbReference type="GO" id="GO:0008610">
    <property type="term" value="P:lipid biosynthetic process"/>
    <property type="evidence" value="ECO:0007669"/>
    <property type="project" value="InterPro"/>
</dbReference>
<dbReference type="AlphaFoldDB" id="A0A916JPH9"/>
<accession>A0A916JPH9</accession>
<keyword evidence="1" id="KW-0812">Transmembrane</keyword>
<feature type="transmembrane region" description="Helical" evidence="1">
    <location>
        <begin position="134"/>
        <end position="152"/>
    </location>
</feature>